<comment type="similarity">
    <text evidence="1">Belongs to the DNA polymerase type-Y family.</text>
</comment>
<evidence type="ECO:0000256" key="2">
    <source>
        <dbReference type="ARBA" id="ARBA00022763"/>
    </source>
</evidence>
<dbReference type="Gene3D" id="3.30.70.270">
    <property type="match status" value="1"/>
</dbReference>
<dbReference type="InterPro" id="IPR043502">
    <property type="entry name" value="DNA/RNA_pol_sf"/>
</dbReference>
<evidence type="ECO:0000259" key="6">
    <source>
        <dbReference type="PROSITE" id="PS50173"/>
    </source>
</evidence>
<dbReference type="InterPro" id="IPR001126">
    <property type="entry name" value="UmuC"/>
</dbReference>
<evidence type="ECO:0000313" key="8">
    <source>
        <dbReference type="Proteomes" id="UP000218327"/>
    </source>
</evidence>
<dbReference type="Gene3D" id="3.40.1170.60">
    <property type="match status" value="1"/>
</dbReference>
<dbReference type="PROSITE" id="PS50173">
    <property type="entry name" value="UMUC"/>
    <property type="match status" value="1"/>
</dbReference>
<dbReference type="GO" id="GO:0003887">
    <property type="term" value="F:DNA-directed DNA polymerase activity"/>
    <property type="evidence" value="ECO:0007669"/>
    <property type="project" value="TreeGrafter"/>
</dbReference>
<proteinExistence type="inferred from homology"/>
<dbReference type="PANTHER" id="PTHR11076">
    <property type="entry name" value="DNA REPAIR POLYMERASE UMUC / TRANSFERASE FAMILY MEMBER"/>
    <property type="match status" value="1"/>
</dbReference>
<dbReference type="GO" id="GO:0009432">
    <property type="term" value="P:SOS response"/>
    <property type="evidence" value="ECO:0007669"/>
    <property type="project" value="UniProtKB-KW"/>
</dbReference>
<organism evidence="7 8">
    <name type="scientific">SAR86 cluster bacterium</name>
    <dbReference type="NCBI Taxonomy" id="2030880"/>
    <lineage>
        <taxon>Bacteria</taxon>
        <taxon>Pseudomonadati</taxon>
        <taxon>Pseudomonadota</taxon>
        <taxon>Gammaproteobacteria</taxon>
        <taxon>SAR86 cluster</taxon>
    </lineage>
</organism>
<dbReference type="CDD" id="cd01700">
    <property type="entry name" value="PolY_Pol_V_umuC"/>
    <property type="match status" value="1"/>
</dbReference>
<evidence type="ECO:0000256" key="4">
    <source>
        <dbReference type="ARBA" id="ARBA00023204"/>
    </source>
</evidence>
<evidence type="ECO:0000256" key="1">
    <source>
        <dbReference type="ARBA" id="ARBA00010945"/>
    </source>
</evidence>
<dbReference type="SUPFAM" id="SSF56672">
    <property type="entry name" value="DNA/RNA polymerases"/>
    <property type="match status" value="1"/>
</dbReference>
<keyword evidence="5" id="KW-0742">SOS response</keyword>
<dbReference type="Gene3D" id="1.10.150.20">
    <property type="entry name" value="5' to 3' exonuclease, C-terminal subdomain"/>
    <property type="match status" value="1"/>
</dbReference>
<dbReference type="InterPro" id="IPR025188">
    <property type="entry name" value="DUF4113"/>
</dbReference>
<keyword evidence="2" id="KW-0227">DNA damage</keyword>
<dbReference type="Pfam" id="PF11799">
    <property type="entry name" value="IMS_C"/>
    <property type="match status" value="1"/>
</dbReference>
<feature type="domain" description="UmuC" evidence="6">
    <location>
        <begin position="2"/>
        <end position="184"/>
    </location>
</feature>
<name>A0A2A5B9Q0_9GAMM</name>
<dbReference type="Pfam" id="PF00817">
    <property type="entry name" value="IMS"/>
    <property type="match status" value="1"/>
</dbReference>
<dbReference type="NCBIfam" id="NF002955">
    <property type="entry name" value="PRK03609.1"/>
    <property type="match status" value="1"/>
</dbReference>
<dbReference type="PANTHER" id="PTHR11076:SF34">
    <property type="entry name" value="PROTEIN UMUC"/>
    <property type="match status" value="1"/>
</dbReference>
<dbReference type="GO" id="GO:0042276">
    <property type="term" value="P:error-prone translesion synthesis"/>
    <property type="evidence" value="ECO:0007669"/>
    <property type="project" value="TreeGrafter"/>
</dbReference>
<evidence type="ECO:0000256" key="3">
    <source>
        <dbReference type="ARBA" id="ARBA00023199"/>
    </source>
</evidence>
<dbReference type="Gene3D" id="3.30.1490.100">
    <property type="entry name" value="DNA polymerase, Y-family, little finger domain"/>
    <property type="match status" value="1"/>
</dbReference>
<dbReference type="InterPro" id="IPR043128">
    <property type="entry name" value="Rev_trsase/Diguanyl_cyclase"/>
</dbReference>
<dbReference type="InterPro" id="IPR036775">
    <property type="entry name" value="DNA_pol_Y-fam_lit_finger_sf"/>
</dbReference>
<dbReference type="Pfam" id="PF13438">
    <property type="entry name" value="DUF4113"/>
    <property type="match status" value="1"/>
</dbReference>
<protein>
    <submittedName>
        <fullName evidence="7">UMUC domain-containing protein DNA-repair protein</fullName>
    </submittedName>
</protein>
<reference evidence="8" key="1">
    <citation type="submission" date="2017-08" db="EMBL/GenBank/DDBJ databases">
        <title>A dynamic microbial community with high functional redundancy inhabits the cold, oxic subseafloor aquifer.</title>
        <authorList>
            <person name="Tully B.J."/>
            <person name="Wheat C.G."/>
            <person name="Glazer B.T."/>
            <person name="Huber J.A."/>
        </authorList>
    </citation>
    <scope>NUCLEOTIDE SEQUENCE [LARGE SCALE GENOMIC DNA]</scope>
</reference>
<accession>A0A2A5B9Q0</accession>
<dbReference type="InterPro" id="IPR017961">
    <property type="entry name" value="DNA_pol_Y-fam_little_finger"/>
</dbReference>
<sequence length="417" mass="47669">MYALVDCNTFYASCEQIFRPDLWGKPVVVLSNNDGCIVARNKEAKALDIPDLVPYFQVKDLLSKHNVHIFSSNYELYGDISTRVMKILDGYQADVEIYSIDEAFMKLYTKIDYKAFGLDIKKTLFTNVGMPVCVGVAPTKTLAKLANRVAKKMKSQNGVCVLDTPDKWEWILKRVKTQDIWGIGRRISARLADMGIHTAYDLATHPELKYLKRKFSVVLERTVNELNGIPCIPLELEPSPKKEVICSRSFGKKIHDLKELEQAISQYAARACEKMRKQNGLTKTLWVFAETSRFLDHSYARQKVVKLPQLTNDTTVISAYAKEAIQEIYRPGVPFYKCGIGLLDLSTRKHEQLHFFTPRQSERSRTLMKMMDGLNKRYGRGTVTLANAGIEPSWSMQRNMKSPAYTTRWADIPKIRC</sequence>
<dbReference type="GO" id="GO:0006281">
    <property type="term" value="P:DNA repair"/>
    <property type="evidence" value="ECO:0007669"/>
    <property type="project" value="UniProtKB-KW"/>
</dbReference>
<evidence type="ECO:0000313" key="7">
    <source>
        <dbReference type="EMBL" id="PCJ28185.1"/>
    </source>
</evidence>
<comment type="caution">
    <text evidence="7">The sequence shown here is derived from an EMBL/GenBank/DDBJ whole genome shotgun (WGS) entry which is preliminary data.</text>
</comment>
<dbReference type="InterPro" id="IPR050116">
    <property type="entry name" value="DNA_polymerase-Y"/>
</dbReference>
<dbReference type="SUPFAM" id="SSF100879">
    <property type="entry name" value="Lesion bypass DNA polymerase (Y-family), little finger domain"/>
    <property type="match status" value="1"/>
</dbReference>
<gene>
    <name evidence="7" type="ORF">COA96_01360</name>
</gene>
<dbReference type="AlphaFoldDB" id="A0A2A5B9Q0"/>
<keyword evidence="4" id="KW-0234">DNA repair</keyword>
<dbReference type="EMBL" id="NVVJ01000003">
    <property type="protein sequence ID" value="PCJ28185.1"/>
    <property type="molecule type" value="Genomic_DNA"/>
</dbReference>
<dbReference type="Proteomes" id="UP000218327">
    <property type="component" value="Unassembled WGS sequence"/>
</dbReference>
<keyword evidence="3" id="KW-0741">SOS mutagenesis</keyword>
<dbReference type="GO" id="GO:0003684">
    <property type="term" value="F:damaged DNA binding"/>
    <property type="evidence" value="ECO:0007669"/>
    <property type="project" value="InterPro"/>
</dbReference>
<evidence type="ECO:0000256" key="5">
    <source>
        <dbReference type="ARBA" id="ARBA00023236"/>
    </source>
</evidence>
<dbReference type="GO" id="GO:0005829">
    <property type="term" value="C:cytosol"/>
    <property type="evidence" value="ECO:0007669"/>
    <property type="project" value="TreeGrafter"/>
</dbReference>